<sequence>MTAQIPIVPAVAESVAVDALPATLKPRKHLLAMVRVHRSAWRGALAGGLAVALGLLLVPAKAADSSMTSDVKADMHHSERVVSDSWITTKVKSELLANSIGDGTSVKVKTTHGVVTLSGMLDSRDAVNDAKRIAGHVKGVTRIDSSGLTVGTR</sequence>
<gene>
    <name evidence="2" type="ORF">PHO31112_03226</name>
</gene>
<dbReference type="InterPro" id="IPR007055">
    <property type="entry name" value="BON_dom"/>
</dbReference>
<evidence type="ECO:0000313" key="2">
    <source>
        <dbReference type="EMBL" id="VVE22886.1"/>
    </source>
</evidence>
<keyword evidence="3" id="KW-1185">Reference proteome</keyword>
<dbReference type="InterPro" id="IPR014004">
    <property type="entry name" value="Transpt-assoc_nodulatn_dom_bac"/>
</dbReference>
<reference evidence="2 3" key="1">
    <citation type="submission" date="2019-08" db="EMBL/GenBank/DDBJ databases">
        <authorList>
            <person name="Peeters C."/>
        </authorList>
    </citation>
    <scope>NUCLEOTIDE SEQUENCE [LARGE SCALE GENOMIC DNA]</scope>
    <source>
        <strain evidence="2 3">LMG 31112</strain>
    </source>
</reference>
<dbReference type="PANTHER" id="PTHR34606">
    <property type="entry name" value="BON DOMAIN-CONTAINING PROTEIN"/>
    <property type="match status" value="1"/>
</dbReference>
<evidence type="ECO:0000313" key="3">
    <source>
        <dbReference type="Proteomes" id="UP000343317"/>
    </source>
</evidence>
<dbReference type="Proteomes" id="UP000343317">
    <property type="component" value="Unassembled WGS sequence"/>
</dbReference>
<dbReference type="SMART" id="SM00749">
    <property type="entry name" value="BON"/>
    <property type="match status" value="1"/>
</dbReference>
<dbReference type="Gene3D" id="3.30.1340.30">
    <property type="match status" value="1"/>
</dbReference>
<accession>A0A5E4WIJ7</accession>
<dbReference type="InterPro" id="IPR051686">
    <property type="entry name" value="Lipoprotein_DolP"/>
</dbReference>
<evidence type="ECO:0000259" key="1">
    <source>
        <dbReference type="PROSITE" id="PS50914"/>
    </source>
</evidence>
<proteinExistence type="predicted"/>
<name>A0A5E4WIJ7_9BURK</name>
<protein>
    <submittedName>
        <fullName evidence="2">Transporter</fullName>
    </submittedName>
</protein>
<organism evidence="2 3">
    <name type="scientific">Pandoraea horticolens</name>
    <dbReference type="NCBI Taxonomy" id="2508298"/>
    <lineage>
        <taxon>Bacteria</taxon>
        <taxon>Pseudomonadati</taxon>
        <taxon>Pseudomonadota</taxon>
        <taxon>Betaproteobacteria</taxon>
        <taxon>Burkholderiales</taxon>
        <taxon>Burkholderiaceae</taxon>
        <taxon>Pandoraea</taxon>
    </lineage>
</organism>
<dbReference type="PROSITE" id="PS50914">
    <property type="entry name" value="BON"/>
    <property type="match status" value="1"/>
</dbReference>
<dbReference type="PANTHER" id="PTHR34606:SF15">
    <property type="entry name" value="BON DOMAIN-CONTAINING PROTEIN"/>
    <property type="match status" value="1"/>
</dbReference>
<dbReference type="Pfam" id="PF04972">
    <property type="entry name" value="BON"/>
    <property type="match status" value="1"/>
</dbReference>
<feature type="domain" description="BON" evidence="1">
    <location>
        <begin position="83"/>
        <end position="152"/>
    </location>
</feature>
<dbReference type="AlphaFoldDB" id="A0A5E4WIJ7"/>
<dbReference type="RefSeq" id="WP_150621389.1">
    <property type="nucleotide sequence ID" value="NZ_CABPSM010000009.1"/>
</dbReference>
<dbReference type="EMBL" id="CABPSM010000009">
    <property type="protein sequence ID" value="VVE22886.1"/>
    <property type="molecule type" value="Genomic_DNA"/>
</dbReference>